<dbReference type="InterPro" id="IPR004099">
    <property type="entry name" value="Pyr_nucl-diS_OxRdtase_dimer"/>
</dbReference>
<dbReference type="InterPro" id="IPR016156">
    <property type="entry name" value="FAD/NAD-linked_Rdtase_dimer_sf"/>
</dbReference>
<accession>A0A645CTJ3</accession>
<dbReference type="SUPFAM" id="SSF55424">
    <property type="entry name" value="FAD/NAD-linked reductases, dimerisation (C-terminal) domain"/>
    <property type="match status" value="1"/>
</dbReference>
<protein>
    <recommendedName>
        <fullName evidence="1">Pyridine nucleotide-disulphide oxidoreductase dimerisation domain-containing protein</fullName>
    </recommendedName>
</protein>
<evidence type="ECO:0000259" key="1">
    <source>
        <dbReference type="Pfam" id="PF02852"/>
    </source>
</evidence>
<dbReference type="AlphaFoldDB" id="A0A645CTJ3"/>
<proteinExistence type="predicted"/>
<name>A0A645CTJ3_9ZZZZ</name>
<comment type="caution">
    <text evidence="2">The sequence shown here is derived from an EMBL/GenBank/DDBJ whole genome shotgun (WGS) entry which is preliminary data.</text>
</comment>
<feature type="domain" description="Pyridine nucleotide-disulphide oxidoreductase dimerisation" evidence="1">
    <location>
        <begin position="2"/>
        <end position="41"/>
    </location>
</feature>
<organism evidence="2">
    <name type="scientific">bioreactor metagenome</name>
    <dbReference type="NCBI Taxonomy" id="1076179"/>
    <lineage>
        <taxon>unclassified sequences</taxon>
        <taxon>metagenomes</taxon>
        <taxon>ecological metagenomes</taxon>
    </lineage>
</organism>
<reference evidence="2" key="1">
    <citation type="submission" date="2019-08" db="EMBL/GenBank/DDBJ databases">
        <authorList>
            <person name="Kucharzyk K."/>
            <person name="Murdoch R.W."/>
            <person name="Higgins S."/>
            <person name="Loffler F."/>
        </authorList>
    </citation>
    <scope>NUCLEOTIDE SEQUENCE</scope>
</reference>
<sequence length="100" mass="10982">MDGFVKLIVDEQTNNILGVHVIGAQASLLIQPFINMLNMGTVTLKPINEAIGSETAKELRKAGLTRTLDPHSVISVGETMTPHPSLAEVIMWTQYYFEGK</sequence>
<dbReference type="Pfam" id="PF02852">
    <property type="entry name" value="Pyr_redox_dim"/>
    <property type="match status" value="1"/>
</dbReference>
<evidence type="ECO:0000313" key="2">
    <source>
        <dbReference type="EMBL" id="MPM80426.1"/>
    </source>
</evidence>
<dbReference type="EMBL" id="VSSQ01030044">
    <property type="protein sequence ID" value="MPM80426.1"/>
    <property type="molecule type" value="Genomic_DNA"/>
</dbReference>
<dbReference type="Gene3D" id="3.30.390.30">
    <property type="match status" value="1"/>
</dbReference>
<gene>
    <name evidence="2" type="ORF">SDC9_127473</name>
</gene>